<evidence type="ECO:0000256" key="1">
    <source>
        <dbReference type="SAM" id="Coils"/>
    </source>
</evidence>
<reference evidence="3" key="1">
    <citation type="journal article" date="2015" name="Nature">
        <title>Complex archaea that bridge the gap between prokaryotes and eukaryotes.</title>
        <authorList>
            <person name="Spang A."/>
            <person name="Saw J.H."/>
            <person name="Jorgensen S.L."/>
            <person name="Zaremba-Niedzwiedzka K."/>
            <person name="Martijn J."/>
            <person name="Lind A.E."/>
            <person name="van Eijk R."/>
            <person name="Schleper C."/>
            <person name="Guy L."/>
            <person name="Ettema T.J."/>
        </authorList>
    </citation>
    <scope>NUCLEOTIDE SEQUENCE</scope>
</reference>
<feature type="non-terminal residue" evidence="3">
    <location>
        <position position="1"/>
    </location>
</feature>
<keyword evidence="1" id="KW-0175">Coiled coil</keyword>
<dbReference type="AlphaFoldDB" id="A0A0F9MUN9"/>
<name>A0A0F9MUN9_9ZZZZ</name>
<dbReference type="EMBL" id="LAZR01008202">
    <property type="protein sequence ID" value="KKM80330.1"/>
    <property type="molecule type" value="Genomic_DNA"/>
</dbReference>
<feature type="region of interest" description="Disordered" evidence="2">
    <location>
        <begin position="265"/>
        <end position="295"/>
    </location>
</feature>
<evidence type="ECO:0000313" key="3">
    <source>
        <dbReference type="EMBL" id="KKM80330.1"/>
    </source>
</evidence>
<feature type="coiled-coil region" evidence="1">
    <location>
        <begin position="34"/>
        <end position="61"/>
    </location>
</feature>
<protein>
    <submittedName>
        <fullName evidence="3">Uncharacterized protein</fullName>
    </submittedName>
</protein>
<gene>
    <name evidence="3" type="ORF">LCGC14_1340960</name>
</gene>
<proteinExistence type="predicted"/>
<organism evidence="3">
    <name type="scientific">marine sediment metagenome</name>
    <dbReference type="NCBI Taxonomy" id="412755"/>
    <lineage>
        <taxon>unclassified sequences</taxon>
        <taxon>metagenomes</taxon>
        <taxon>ecological metagenomes</taxon>
    </lineage>
</organism>
<evidence type="ECO:0000256" key="2">
    <source>
        <dbReference type="SAM" id="MobiDB-lite"/>
    </source>
</evidence>
<sequence>GYEGLAGAVQGAFDTYYRRKEGQKGREFAGEQAGLDREARMKELQKRIDSAEQEGDLDRANRLKIEQEAIIAGKYEHDPSMAALKGSLLTQDRERRLEVLQERIERNVKKAMTKATEEIESNEKWTYKKLSEFEEIPAFTVEDWQQKNMTADRDLAYDFIRAQITDHYINLALSDPGNTEYLRADFVPYFEANKFLTMEANWDQEKYDVEPPPKSLTNLGQFLKEGPGALGGGGADPYGVTYDVFGGLSELGKEPKQELDLSGINEAYAGETPEEKRRRLEEERKAKQEFRIPLL</sequence>
<accession>A0A0F9MUN9</accession>
<comment type="caution">
    <text evidence="3">The sequence shown here is derived from an EMBL/GenBank/DDBJ whole genome shotgun (WGS) entry which is preliminary data.</text>
</comment>
<feature type="compositionally biased region" description="Basic and acidic residues" evidence="2">
    <location>
        <begin position="273"/>
        <end position="295"/>
    </location>
</feature>